<proteinExistence type="predicted"/>
<dbReference type="EMBL" id="CP090145">
    <property type="protein sequence ID" value="UOX32528.1"/>
    <property type="molecule type" value="Genomic_DNA"/>
</dbReference>
<protein>
    <submittedName>
        <fullName evidence="2">Uncharacterized protein</fullName>
    </submittedName>
</protein>
<dbReference type="Proteomes" id="UP000830454">
    <property type="component" value="Chromosome"/>
</dbReference>
<evidence type="ECO:0000313" key="2">
    <source>
        <dbReference type="EMBL" id="UOX32528.1"/>
    </source>
</evidence>
<reference evidence="2" key="1">
    <citation type="submission" date="2021-12" db="EMBL/GenBank/DDBJ databases">
        <authorList>
            <person name="Cha I.-T."/>
            <person name="Lee K.-E."/>
            <person name="Park S.-J."/>
        </authorList>
    </citation>
    <scope>NUCLEOTIDE SEQUENCE</scope>
    <source>
        <strain evidence="2">YSM-43</strain>
    </source>
</reference>
<keyword evidence="3" id="KW-1185">Reference proteome</keyword>
<dbReference type="RefSeq" id="WP_246915338.1">
    <property type="nucleotide sequence ID" value="NZ_CP090145.1"/>
</dbReference>
<gene>
    <name evidence="2" type="ORF">LXD69_10740</name>
</gene>
<reference evidence="2" key="2">
    <citation type="submission" date="2022-04" db="EMBL/GenBank/DDBJ databases">
        <title>Complete Genome Sequence of Flavobacterium sediminilitoris YSM-43, Isolated from a Tidal Sediment.</title>
        <authorList>
            <person name="Lee P.A."/>
        </authorList>
    </citation>
    <scope>NUCLEOTIDE SEQUENCE</scope>
    <source>
        <strain evidence="2">YSM-43</strain>
    </source>
</reference>
<keyword evidence="1" id="KW-1133">Transmembrane helix</keyword>
<name>A0ABY4HIY4_9FLAO</name>
<keyword evidence="1" id="KW-0472">Membrane</keyword>
<accession>A0ABY4HIY4</accession>
<organism evidence="2 3">
    <name type="scientific">Flavobacterium sediminilitoris</name>
    <dbReference type="NCBI Taxonomy" id="2024526"/>
    <lineage>
        <taxon>Bacteria</taxon>
        <taxon>Pseudomonadati</taxon>
        <taxon>Bacteroidota</taxon>
        <taxon>Flavobacteriia</taxon>
        <taxon>Flavobacteriales</taxon>
        <taxon>Flavobacteriaceae</taxon>
        <taxon>Flavobacterium</taxon>
    </lineage>
</organism>
<keyword evidence="1" id="KW-0812">Transmembrane</keyword>
<sequence length="66" mass="7734">MKRTLEEQRIEFSNQKFLATPIIGLIVWTIIGISGVFFSNFITVWTIFIETGSIVCFRFISLKIYR</sequence>
<feature type="transmembrane region" description="Helical" evidence="1">
    <location>
        <begin position="44"/>
        <end position="65"/>
    </location>
</feature>
<feature type="transmembrane region" description="Helical" evidence="1">
    <location>
        <begin position="21"/>
        <end position="38"/>
    </location>
</feature>
<evidence type="ECO:0000256" key="1">
    <source>
        <dbReference type="SAM" id="Phobius"/>
    </source>
</evidence>
<evidence type="ECO:0000313" key="3">
    <source>
        <dbReference type="Proteomes" id="UP000830454"/>
    </source>
</evidence>